<gene>
    <name evidence="4" type="ORF">CJN711_LOCUS1275</name>
</gene>
<evidence type="ECO:0000313" key="4">
    <source>
        <dbReference type="EMBL" id="CAF0979247.1"/>
    </source>
</evidence>
<feature type="repeat" description="TPR" evidence="3">
    <location>
        <begin position="227"/>
        <end position="260"/>
    </location>
</feature>
<feature type="repeat" description="TPR" evidence="3">
    <location>
        <begin position="106"/>
        <end position="139"/>
    </location>
</feature>
<dbReference type="Pfam" id="PF13424">
    <property type="entry name" value="TPR_12"/>
    <property type="match status" value="3"/>
</dbReference>
<organism evidence="4 5">
    <name type="scientific">Rotaria magnacalcarata</name>
    <dbReference type="NCBI Taxonomy" id="392030"/>
    <lineage>
        <taxon>Eukaryota</taxon>
        <taxon>Metazoa</taxon>
        <taxon>Spiralia</taxon>
        <taxon>Gnathifera</taxon>
        <taxon>Rotifera</taxon>
        <taxon>Eurotatoria</taxon>
        <taxon>Bdelloidea</taxon>
        <taxon>Philodinida</taxon>
        <taxon>Philodinidae</taxon>
        <taxon>Rotaria</taxon>
    </lineage>
</organism>
<evidence type="ECO:0000256" key="3">
    <source>
        <dbReference type="PROSITE-ProRule" id="PRU00339"/>
    </source>
</evidence>
<dbReference type="Gene3D" id="1.25.40.10">
    <property type="entry name" value="Tetratricopeptide repeat domain"/>
    <property type="match status" value="2"/>
</dbReference>
<dbReference type="SMART" id="SM00028">
    <property type="entry name" value="TPR"/>
    <property type="match status" value="7"/>
</dbReference>
<dbReference type="PROSITE" id="PS50005">
    <property type="entry name" value="TPR"/>
    <property type="match status" value="6"/>
</dbReference>
<comment type="caution">
    <text evidence="4">The sequence shown here is derived from an EMBL/GenBank/DDBJ whole genome shotgun (WGS) entry which is preliminary data.</text>
</comment>
<evidence type="ECO:0000256" key="1">
    <source>
        <dbReference type="ARBA" id="ARBA00022737"/>
    </source>
</evidence>
<dbReference type="Proteomes" id="UP000663855">
    <property type="component" value="Unassembled WGS sequence"/>
</dbReference>
<name>A0A814F7P8_9BILA</name>
<sequence>MKQKLVTSFVQQVLKRNEDIAGVMFIMTIDPSKTSTSIIPFAMIDKHSALPQKQEILFMMHTVFHVVEITQTTRNSRLWEVQLIITDESDPQLAHLADRIKEEISGRGWHRMGQLMLKVGYFDQAEEPYDELLENASDDSNRAHVYHQFGVMHYHQCKYQQAVTFYEKDLEISGKTLSADNPQLGARYNNIGLVYNNMGEYSKALEFYEKSVKIKQISLPPTHSDLTTSYNNIGGVYSSMDEYSKILEFYEKLHQIYEKALPPTIPNKSTLPEKHPNRAITYSDIGDVHRLMGDYEKALAFHQKALNIQENAKRNPLDCATTYMNLGETYREMKDCTTALTYYQKGLKIREEKVAKSHPNLAVIYHNMSKLYFSTQKYSMTMKYIQQAVEIGREKLSATHPHLVEYRETFEKIRKKQ</sequence>
<dbReference type="PANTHER" id="PTHR45641">
    <property type="entry name" value="TETRATRICOPEPTIDE REPEAT PROTEIN (AFU_ORTHOLOGUE AFUA_6G03870)"/>
    <property type="match status" value="1"/>
</dbReference>
<dbReference type="InterPro" id="IPR019734">
    <property type="entry name" value="TPR_rpt"/>
</dbReference>
<feature type="repeat" description="TPR" evidence="3">
    <location>
        <begin position="185"/>
        <end position="218"/>
    </location>
</feature>
<keyword evidence="1" id="KW-0677">Repeat</keyword>
<dbReference type="SUPFAM" id="SSF81901">
    <property type="entry name" value="HCP-like"/>
    <property type="match status" value="1"/>
</dbReference>
<dbReference type="InterPro" id="IPR011990">
    <property type="entry name" value="TPR-like_helical_dom_sf"/>
</dbReference>
<accession>A0A814F7P8</accession>
<proteinExistence type="predicted"/>
<feature type="repeat" description="TPR" evidence="3">
    <location>
        <begin position="320"/>
        <end position="353"/>
    </location>
</feature>
<keyword evidence="2 3" id="KW-0802">TPR repeat</keyword>
<dbReference type="PANTHER" id="PTHR45641:SF1">
    <property type="entry name" value="AAA+ ATPASE DOMAIN-CONTAINING PROTEIN"/>
    <property type="match status" value="1"/>
</dbReference>
<dbReference type="AlphaFoldDB" id="A0A814F7P8"/>
<evidence type="ECO:0000256" key="2">
    <source>
        <dbReference type="ARBA" id="ARBA00022803"/>
    </source>
</evidence>
<evidence type="ECO:0008006" key="6">
    <source>
        <dbReference type="Google" id="ProtNLM"/>
    </source>
</evidence>
<dbReference type="EMBL" id="CAJNOV010000089">
    <property type="protein sequence ID" value="CAF0979247.1"/>
    <property type="molecule type" value="Genomic_DNA"/>
</dbReference>
<feature type="repeat" description="TPR" evidence="3">
    <location>
        <begin position="279"/>
        <end position="312"/>
    </location>
</feature>
<feature type="repeat" description="TPR" evidence="3">
    <location>
        <begin position="143"/>
        <end position="176"/>
    </location>
</feature>
<reference evidence="4" key="1">
    <citation type="submission" date="2021-02" db="EMBL/GenBank/DDBJ databases">
        <authorList>
            <person name="Nowell W R."/>
        </authorList>
    </citation>
    <scope>NUCLEOTIDE SEQUENCE</scope>
</reference>
<evidence type="ECO:0000313" key="5">
    <source>
        <dbReference type="Proteomes" id="UP000663855"/>
    </source>
</evidence>
<dbReference type="PROSITE" id="PS50293">
    <property type="entry name" value="TPR_REGION"/>
    <property type="match status" value="1"/>
</dbReference>
<protein>
    <recommendedName>
        <fullName evidence="6">Tetratricopeptide repeat protein</fullName>
    </recommendedName>
</protein>
<dbReference type="Pfam" id="PF13374">
    <property type="entry name" value="TPR_10"/>
    <property type="match status" value="1"/>
</dbReference>